<dbReference type="PROSITE" id="PS50089">
    <property type="entry name" value="ZF_RING_2"/>
    <property type="match status" value="1"/>
</dbReference>
<dbReference type="KEGG" id="bfo:118432219"/>
<keyword evidence="6" id="KW-0862">Zinc</keyword>
<dbReference type="SUPFAM" id="SSF57850">
    <property type="entry name" value="RING/U-box"/>
    <property type="match status" value="1"/>
</dbReference>
<evidence type="ECO:0000256" key="6">
    <source>
        <dbReference type="ARBA" id="ARBA00022833"/>
    </source>
</evidence>
<keyword evidence="5 11" id="KW-0863">Zinc-finger</keyword>
<dbReference type="InterPro" id="IPR017907">
    <property type="entry name" value="Znf_RING_CS"/>
</dbReference>
<evidence type="ECO:0000256" key="12">
    <source>
        <dbReference type="SAM" id="MobiDB-lite"/>
    </source>
</evidence>
<dbReference type="Pfam" id="PF00097">
    <property type="entry name" value="zf-C3HC4"/>
    <property type="match status" value="1"/>
</dbReference>
<keyword evidence="8" id="KW-0472">Membrane</keyword>
<feature type="compositionally biased region" description="Low complexity" evidence="12">
    <location>
        <begin position="84"/>
        <end position="98"/>
    </location>
</feature>
<evidence type="ECO:0000256" key="11">
    <source>
        <dbReference type="PROSITE-ProRule" id="PRU00175"/>
    </source>
</evidence>
<evidence type="ECO:0000256" key="7">
    <source>
        <dbReference type="ARBA" id="ARBA00022989"/>
    </source>
</evidence>
<evidence type="ECO:0000256" key="10">
    <source>
        <dbReference type="ARBA" id="ARBA00031107"/>
    </source>
</evidence>
<dbReference type="Gene3D" id="3.30.40.10">
    <property type="entry name" value="Zinc/RING finger domain, C3HC4 (zinc finger)"/>
    <property type="match status" value="1"/>
</dbReference>
<dbReference type="OrthoDB" id="9049620at2759"/>
<evidence type="ECO:0000313" key="14">
    <source>
        <dbReference type="Proteomes" id="UP000001554"/>
    </source>
</evidence>
<evidence type="ECO:0000256" key="1">
    <source>
        <dbReference type="ARBA" id="ARBA00004127"/>
    </source>
</evidence>
<organism evidence="14 15">
    <name type="scientific">Branchiostoma floridae</name>
    <name type="common">Florida lancelet</name>
    <name type="synonym">Amphioxus</name>
    <dbReference type="NCBI Taxonomy" id="7739"/>
    <lineage>
        <taxon>Eukaryota</taxon>
        <taxon>Metazoa</taxon>
        <taxon>Chordata</taxon>
        <taxon>Cephalochordata</taxon>
        <taxon>Leptocardii</taxon>
        <taxon>Amphioxiformes</taxon>
        <taxon>Branchiostomatidae</taxon>
        <taxon>Branchiostoma</taxon>
    </lineage>
</organism>
<sequence length="288" mass="32527">MQKAIVSFSLFIRDSVCLFVIHNHRFDQFLGIKAAPSPTSYIPDHLNLHGLFGIDREKINQYINSLPQAPPGPAAGTAGGTTGGYQNQDQTRQNQDQTGPTGTEYSRPRDPAVNYDCPICLDRAKLATETNCGHVFCGPCILTYWNRATRPVKCPYCRQSVTLLMKCFSEEDLRSPDQESVSQQVSQYNRAFLEEPRGFITSVRDLPTILRHVWGDMFTVGGLFTLLTWERMPVYLLTCVFYLASPIDLLPEMFFGPLGLLDDAYVVIRLLIYVSNVYRRIVAEIEVD</sequence>
<dbReference type="OMA" id="ERMPVYL"/>
<dbReference type="CDD" id="cd16553">
    <property type="entry name" value="RING-HC_RNF170"/>
    <property type="match status" value="1"/>
</dbReference>
<dbReference type="InterPro" id="IPR013083">
    <property type="entry name" value="Znf_RING/FYVE/PHD"/>
</dbReference>
<feature type="domain" description="RING-type" evidence="13">
    <location>
        <begin position="117"/>
        <end position="158"/>
    </location>
</feature>
<protein>
    <recommendedName>
        <fullName evidence="2">E3 ubiquitin-protein ligase RNF170</fullName>
    </recommendedName>
    <alternativeName>
        <fullName evidence="10">RING finger protein 170</fullName>
    </alternativeName>
    <alternativeName>
        <fullName evidence="9">RING-type E3 ubiquitin transferase RNF170</fullName>
    </alternativeName>
</protein>
<dbReference type="InterPro" id="IPR018957">
    <property type="entry name" value="Znf_C3HC4_RING-type"/>
</dbReference>
<reference evidence="14" key="1">
    <citation type="journal article" date="2020" name="Nat. Ecol. Evol.">
        <title>Deeply conserved synteny resolves early events in vertebrate evolution.</title>
        <authorList>
            <person name="Simakov O."/>
            <person name="Marletaz F."/>
            <person name="Yue J.X."/>
            <person name="O'Connell B."/>
            <person name="Jenkins J."/>
            <person name="Brandt A."/>
            <person name="Calef R."/>
            <person name="Tung C.H."/>
            <person name="Huang T.K."/>
            <person name="Schmutz J."/>
            <person name="Satoh N."/>
            <person name="Yu J.K."/>
            <person name="Putnam N.H."/>
            <person name="Green R.E."/>
            <person name="Rokhsar D.S."/>
        </authorList>
    </citation>
    <scope>NUCLEOTIDE SEQUENCE [LARGE SCALE GENOMIC DNA]</scope>
    <source>
        <strain evidence="14">S238N-H82</strain>
    </source>
</reference>
<evidence type="ECO:0000256" key="8">
    <source>
        <dbReference type="ARBA" id="ARBA00023136"/>
    </source>
</evidence>
<dbReference type="PANTHER" id="PTHR22894">
    <property type="entry name" value="RING-TYPE DOMAIN-CONTAINING PROTEIN"/>
    <property type="match status" value="1"/>
</dbReference>
<reference evidence="15" key="2">
    <citation type="submission" date="2025-08" db="UniProtKB">
        <authorList>
            <consortium name="RefSeq"/>
        </authorList>
    </citation>
    <scope>IDENTIFICATION</scope>
    <source>
        <strain evidence="15">S238N-H82</strain>
        <tissue evidence="15">Testes</tissue>
    </source>
</reference>
<evidence type="ECO:0000256" key="5">
    <source>
        <dbReference type="ARBA" id="ARBA00022771"/>
    </source>
</evidence>
<dbReference type="SMART" id="SM00184">
    <property type="entry name" value="RING"/>
    <property type="match status" value="1"/>
</dbReference>
<dbReference type="Pfam" id="PF06803">
    <property type="entry name" value="DUF1232"/>
    <property type="match status" value="1"/>
</dbReference>
<name>A0A9J7MHM9_BRAFL</name>
<evidence type="ECO:0000256" key="4">
    <source>
        <dbReference type="ARBA" id="ARBA00022723"/>
    </source>
</evidence>
<keyword evidence="4" id="KW-0479">Metal-binding</keyword>
<comment type="subcellular location">
    <subcellularLocation>
        <location evidence="1">Endomembrane system</location>
        <topology evidence="1">Multi-pass membrane protein</topology>
    </subcellularLocation>
</comment>
<keyword evidence="14" id="KW-1185">Reference proteome</keyword>
<dbReference type="PROSITE" id="PS00518">
    <property type="entry name" value="ZF_RING_1"/>
    <property type="match status" value="1"/>
</dbReference>
<proteinExistence type="predicted"/>
<evidence type="ECO:0000256" key="9">
    <source>
        <dbReference type="ARBA" id="ARBA00030110"/>
    </source>
</evidence>
<evidence type="ECO:0000256" key="2">
    <source>
        <dbReference type="ARBA" id="ARBA00014068"/>
    </source>
</evidence>
<evidence type="ECO:0000256" key="3">
    <source>
        <dbReference type="ARBA" id="ARBA00022692"/>
    </source>
</evidence>
<dbReference type="InterPro" id="IPR038896">
    <property type="entry name" value="RNF170"/>
</dbReference>
<keyword evidence="7" id="KW-1133">Transmembrane helix</keyword>
<feature type="region of interest" description="Disordered" evidence="12">
    <location>
        <begin position="65"/>
        <end position="109"/>
    </location>
</feature>
<dbReference type="InterPro" id="IPR010652">
    <property type="entry name" value="DUF1232"/>
</dbReference>
<dbReference type="InterPro" id="IPR001841">
    <property type="entry name" value="Znf_RING"/>
</dbReference>
<gene>
    <name evidence="15" type="primary">LOC118432219</name>
</gene>
<dbReference type="PANTHER" id="PTHR22894:SF5">
    <property type="entry name" value="RING-TYPE DOMAIN-CONTAINING PROTEIN"/>
    <property type="match status" value="1"/>
</dbReference>
<dbReference type="GO" id="GO:0012505">
    <property type="term" value="C:endomembrane system"/>
    <property type="evidence" value="ECO:0007669"/>
    <property type="project" value="UniProtKB-SubCell"/>
</dbReference>
<keyword evidence="3" id="KW-0812">Transmembrane</keyword>
<dbReference type="GeneID" id="118432219"/>
<evidence type="ECO:0000259" key="13">
    <source>
        <dbReference type="PROSITE" id="PS50089"/>
    </source>
</evidence>
<dbReference type="RefSeq" id="XP_035699640.1">
    <property type="nucleotide sequence ID" value="XM_035843747.1"/>
</dbReference>
<dbReference type="Proteomes" id="UP000001554">
    <property type="component" value="Chromosome 15"/>
</dbReference>
<accession>A0A9J7MHM9</accession>
<dbReference type="GO" id="GO:0008270">
    <property type="term" value="F:zinc ion binding"/>
    <property type="evidence" value="ECO:0007669"/>
    <property type="project" value="UniProtKB-KW"/>
</dbReference>
<dbReference type="AlphaFoldDB" id="A0A9J7MHM9"/>
<evidence type="ECO:0000313" key="15">
    <source>
        <dbReference type="RefSeq" id="XP_035699640.1"/>
    </source>
</evidence>
<dbReference type="GO" id="GO:0061630">
    <property type="term" value="F:ubiquitin protein ligase activity"/>
    <property type="evidence" value="ECO:0007669"/>
    <property type="project" value="InterPro"/>
</dbReference>